<accession>A0A194X991</accession>
<feature type="domain" description="Hemerythrin-like" evidence="1">
    <location>
        <begin position="42"/>
        <end position="161"/>
    </location>
</feature>
<evidence type="ECO:0000313" key="2">
    <source>
        <dbReference type="EMBL" id="KUJ16689.1"/>
    </source>
</evidence>
<dbReference type="EMBL" id="KQ947415">
    <property type="protein sequence ID" value="KUJ16689.1"/>
    <property type="molecule type" value="Genomic_DNA"/>
</dbReference>
<organism evidence="2 3">
    <name type="scientific">Mollisia scopiformis</name>
    <name type="common">Conifer needle endophyte fungus</name>
    <name type="synonym">Phialocephala scopiformis</name>
    <dbReference type="NCBI Taxonomy" id="149040"/>
    <lineage>
        <taxon>Eukaryota</taxon>
        <taxon>Fungi</taxon>
        <taxon>Dikarya</taxon>
        <taxon>Ascomycota</taxon>
        <taxon>Pezizomycotina</taxon>
        <taxon>Leotiomycetes</taxon>
        <taxon>Helotiales</taxon>
        <taxon>Mollisiaceae</taxon>
        <taxon>Mollisia</taxon>
    </lineage>
</organism>
<proteinExistence type="predicted"/>
<protein>
    <recommendedName>
        <fullName evidence="1">Hemerythrin-like domain-containing protein</fullName>
    </recommendedName>
</protein>
<dbReference type="GeneID" id="28827310"/>
<dbReference type="AlphaFoldDB" id="A0A194X991"/>
<reference evidence="2 3" key="1">
    <citation type="submission" date="2015-10" db="EMBL/GenBank/DDBJ databases">
        <title>Full genome of DAOMC 229536 Phialocephala scopiformis, a fungal endophyte of spruce producing the potent anti-insectan compound rugulosin.</title>
        <authorList>
            <consortium name="DOE Joint Genome Institute"/>
            <person name="Walker A.K."/>
            <person name="Frasz S.L."/>
            <person name="Seifert K.A."/>
            <person name="Miller J.D."/>
            <person name="Mondo S.J."/>
            <person name="Labutti K."/>
            <person name="Lipzen A."/>
            <person name="Dockter R."/>
            <person name="Kennedy M."/>
            <person name="Grigoriev I.V."/>
            <person name="Spatafora J.W."/>
        </authorList>
    </citation>
    <scope>NUCLEOTIDE SEQUENCE [LARGE SCALE GENOMIC DNA]</scope>
    <source>
        <strain evidence="2 3">CBS 120377</strain>
    </source>
</reference>
<gene>
    <name evidence="2" type="ORF">LY89DRAFT_707217</name>
</gene>
<sequence>MTTAIPSPKPWADTPLAPIRTPVFLTKKHDLWTEGASHMCMMHNSLFRGYNTIYHQACHISDADKSDFIGYCLTWHKFLKAHADNEDKSLFPRIEEQLEDKTIFVESHKEHDAFMPQVENFHTYLASLPTPSSFSGPALLEIMSTFQSPFEAHMRAEVQLIASLASHPKTPAPGSKLEKTILETNNTKEGNAFVASGFTDVVPFFMFNFEGDYEDGLWKDWPPIPGPVRWGMMGIANMLHSGWWKFAACDAKKRRRELYALAG</sequence>
<dbReference type="PANTHER" id="PTHR38048">
    <property type="entry name" value="EXPRESSED PROTEIN"/>
    <property type="match status" value="1"/>
</dbReference>
<dbReference type="RefSeq" id="XP_018071044.1">
    <property type="nucleotide sequence ID" value="XM_018217584.1"/>
</dbReference>
<name>A0A194X991_MOLSC</name>
<keyword evidence="3" id="KW-1185">Reference proteome</keyword>
<dbReference type="InterPro" id="IPR053206">
    <property type="entry name" value="Dimeric_xanthone_biosynth"/>
</dbReference>
<evidence type="ECO:0000313" key="3">
    <source>
        <dbReference type="Proteomes" id="UP000070700"/>
    </source>
</evidence>
<dbReference type="InParanoid" id="A0A194X991"/>
<dbReference type="Gene3D" id="1.20.120.520">
    <property type="entry name" value="nmb1532 protein domain like"/>
    <property type="match status" value="1"/>
</dbReference>
<dbReference type="Proteomes" id="UP000070700">
    <property type="component" value="Unassembled WGS sequence"/>
</dbReference>
<dbReference type="PANTHER" id="PTHR38048:SF2">
    <property type="entry name" value="HEMERYTHRIN-LIKE DOMAIN-CONTAINING PROTEIN"/>
    <property type="match status" value="1"/>
</dbReference>
<dbReference type="KEGG" id="psco:LY89DRAFT_707217"/>
<dbReference type="InterPro" id="IPR012312">
    <property type="entry name" value="Hemerythrin-like"/>
</dbReference>
<evidence type="ECO:0000259" key="1">
    <source>
        <dbReference type="Pfam" id="PF01814"/>
    </source>
</evidence>
<dbReference type="Pfam" id="PF01814">
    <property type="entry name" value="Hemerythrin"/>
    <property type="match status" value="1"/>
</dbReference>
<dbReference type="OrthoDB" id="58416at2759"/>